<protein>
    <submittedName>
        <fullName evidence="1">Uncharacterized protein</fullName>
    </submittedName>
</protein>
<gene>
    <name evidence="1" type="ORF">C2845_PM07G26090</name>
</gene>
<proteinExistence type="predicted"/>
<evidence type="ECO:0000313" key="1">
    <source>
        <dbReference type="EMBL" id="RLN23390.1"/>
    </source>
</evidence>
<reference evidence="2" key="1">
    <citation type="journal article" date="2019" name="Nat. Commun.">
        <title>The genome of broomcorn millet.</title>
        <authorList>
            <person name="Zou C."/>
            <person name="Miki D."/>
            <person name="Li D."/>
            <person name="Tang Q."/>
            <person name="Xiao L."/>
            <person name="Rajput S."/>
            <person name="Deng P."/>
            <person name="Jia W."/>
            <person name="Huang R."/>
            <person name="Zhang M."/>
            <person name="Sun Y."/>
            <person name="Hu J."/>
            <person name="Fu X."/>
            <person name="Schnable P.S."/>
            <person name="Li F."/>
            <person name="Zhang H."/>
            <person name="Feng B."/>
            <person name="Zhu X."/>
            <person name="Liu R."/>
            <person name="Schnable J.C."/>
            <person name="Zhu J.-K."/>
            <person name="Zhang H."/>
        </authorList>
    </citation>
    <scope>NUCLEOTIDE SEQUENCE [LARGE SCALE GENOMIC DNA]</scope>
</reference>
<keyword evidence="2" id="KW-1185">Reference proteome</keyword>
<dbReference type="STRING" id="4540.A0A3L6SN23"/>
<dbReference type="Proteomes" id="UP000275267">
    <property type="component" value="Unassembled WGS sequence"/>
</dbReference>
<organism evidence="1 2">
    <name type="scientific">Panicum miliaceum</name>
    <name type="common">Proso millet</name>
    <name type="synonym">Broomcorn millet</name>
    <dbReference type="NCBI Taxonomy" id="4540"/>
    <lineage>
        <taxon>Eukaryota</taxon>
        <taxon>Viridiplantae</taxon>
        <taxon>Streptophyta</taxon>
        <taxon>Embryophyta</taxon>
        <taxon>Tracheophyta</taxon>
        <taxon>Spermatophyta</taxon>
        <taxon>Magnoliopsida</taxon>
        <taxon>Liliopsida</taxon>
        <taxon>Poales</taxon>
        <taxon>Poaceae</taxon>
        <taxon>PACMAD clade</taxon>
        <taxon>Panicoideae</taxon>
        <taxon>Panicodae</taxon>
        <taxon>Paniceae</taxon>
        <taxon>Panicinae</taxon>
        <taxon>Panicum</taxon>
        <taxon>Panicum sect. Panicum</taxon>
    </lineage>
</organism>
<dbReference type="EMBL" id="PQIB02000004">
    <property type="protein sequence ID" value="RLN23390.1"/>
    <property type="molecule type" value="Genomic_DNA"/>
</dbReference>
<comment type="caution">
    <text evidence="1">The sequence shown here is derived from an EMBL/GenBank/DDBJ whole genome shotgun (WGS) entry which is preliminary data.</text>
</comment>
<dbReference type="AlphaFoldDB" id="A0A3L6SN23"/>
<accession>A0A3L6SN23</accession>
<evidence type="ECO:0000313" key="2">
    <source>
        <dbReference type="Proteomes" id="UP000275267"/>
    </source>
</evidence>
<name>A0A3L6SN23_PANMI</name>
<dbReference type="OrthoDB" id="677550at2759"/>
<sequence length="78" mass="9109">MESPQDWWARLRAFLPPTKRKGFDSLFSLIAWELWKERNARVFHNAAAPVPQLVQTIRHFGEQWVLAGVKKLGCLFSE</sequence>